<dbReference type="GO" id="GO:0004842">
    <property type="term" value="F:ubiquitin-protein transferase activity"/>
    <property type="evidence" value="ECO:0007669"/>
    <property type="project" value="InterPro"/>
</dbReference>
<dbReference type="GO" id="GO:0016567">
    <property type="term" value="P:protein ubiquitination"/>
    <property type="evidence" value="ECO:0007669"/>
    <property type="project" value="InterPro"/>
</dbReference>
<dbReference type="Pfam" id="PF13765">
    <property type="entry name" value="PRY"/>
    <property type="match status" value="1"/>
</dbReference>
<dbReference type="AlphaFoldDB" id="A0A8C6WGP2"/>
<keyword evidence="1" id="KW-0479">Metal-binding</keyword>
<dbReference type="GO" id="GO:0008270">
    <property type="term" value="F:zinc ion binding"/>
    <property type="evidence" value="ECO:0007669"/>
    <property type="project" value="UniProtKB-KW"/>
</dbReference>
<dbReference type="InterPro" id="IPR003613">
    <property type="entry name" value="Ubox_domain"/>
</dbReference>
<dbReference type="PRINTS" id="PR01407">
    <property type="entry name" value="BUTYPHLNCDUF"/>
</dbReference>
<evidence type="ECO:0000313" key="8">
    <source>
        <dbReference type="Ensembl" id="ENSNMLP00000005584.1"/>
    </source>
</evidence>
<dbReference type="SMART" id="SM00589">
    <property type="entry name" value="PRY"/>
    <property type="match status" value="1"/>
</dbReference>
<dbReference type="InterPro" id="IPR043136">
    <property type="entry name" value="B30.2/SPRY_sf"/>
</dbReference>
<feature type="domain" description="B30.2/SPRY" evidence="7">
    <location>
        <begin position="282"/>
        <end position="472"/>
    </location>
</feature>
<evidence type="ECO:0000256" key="1">
    <source>
        <dbReference type="ARBA" id="ARBA00022723"/>
    </source>
</evidence>
<dbReference type="PROSITE" id="PS50089">
    <property type="entry name" value="ZF_RING_2"/>
    <property type="match status" value="1"/>
</dbReference>
<dbReference type="PANTHER" id="PTHR24103">
    <property type="entry name" value="E3 UBIQUITIN-PROTEIN LIGASE TRIM"/>
    <property type="match status" value="1"/>
</dbReference>
<proteinExistence type="predicted"/>
<dbReference type="InterPro" id="IPR003877">
    <property type="entry name" value="SPRY_dom"/>
</dbReference>
<evidence type="ECO:0000256" key="3">
    <source>
        <dbReference type="ARBA" id="ARBA00022833"/>
    </source>
</evidence>
<feature type="domain" description="RING-type" evidence="6">
    <location>
        <begin position="15"/>
        <end position="55"/>
    </location>
</feature>
<dbReference type="Pfam" id="PF25600">
    <property type="entry name" value="TRIM_CC"/>
    <property type="match status" value="1"/>
</dbReference>
<evidence type="ECO:0000256" key="5">
    <source>
        <dbReference type="SAM" id="Coils"/>
    </source>
</evidence>
<dbReference type="PROSITE" id="PS00518">
    <property type="entry name" value="ZF_RING_1"/>
    <property type="match status" value="1"/>
</dbReference>
<dbReference type="InterPro" id="IPR003879">
    <property type="entry name" value="Butyrophylin_SPRY"/>
</dbReference>
<dbReference type="Gene3D" id="2.60.120.920">
    <property type="match status" value="1"/>
</dbReference>
<sequence length="472" mass="53487">MSSVSCTLSGGQFLCSICLEVFSAPVITPCGHSFCRACINQHWDNSDHCNCPVCKQAFNTKPKLKVNIVLAEMVLEFKGTPQADDVVDESVILEQQSAAKEVVCDVSAPAVEVCLDCTSADHKYHKAVPLKEDYEVQLTEVKEQIKERLQKIEEIRGSVELSQKNADTEIQEGIRVFNTLMQSLQQSLDSFKQSIEEKHKRSEEEAAELIEQIQAEISVLEQRGAEMEQQWSLGDHLQFVQTFTSAKPAPQFNNWTGTGICATYDVMLAEAVSKLQNNQLRQDLRNVLVPYIKRFQQYAVDVKLDGDTAHRNIWLDNYSTKVQYKEKEKGYYDDSDRFSSYYFVLGQQAFSSGKFYFEVTVKGSRNWSVGVVKESVERKRNIPVTPSNGFWLIKWNDEKKHCEVGVENISLTNMPYKIGVFVDYEEGLVCFFDVHNAALITSLECYSFTESLLPLISPGNRGAMHITSVQLH</sequence>
<reference evidence="8" key="1">
    <citation type="submission" date="2025-08" db="UniProtKB">
        <authorList>
            <consortium name="Ensembl"/>
        </authorList>
    </citation>
    <scope>IDENTIFICATION</scope>
</reference>
<dbReference type="InterPro" id="IPR013320">
    <property type="entry name" value="ConA-like_dom_sf"/>
</dbReference>
<keyword evidence="2 4" id="KW-0863">Zinc-finger</keyword>
<dbReference type="InterPro" id="IPR058030">
    <property type="entry name" value="TRIM8/14/16/25/29/45/65_CC"/>
</dbReference>
<dbReference type="InterPro" id="IPR006574">
    <property type="entry name" value="PRY"/>
</dbReference>
<feature type="coiled-coil region" evidence="5">
    <location>
        <begin position="181"/>
        <end position="230"/>
    </location>
</feature>
<protein>
    <submittedName>
        <fullName evidence="8">Uncharacterized protein</fullName>
    </submittedName>
</protein>
<evidence type="ECO:0000256" key="4">
    <source>
        <dbReference type="PROSITE-ProRule" id="PRU00175"/>
    </source>
</evidence>
<dbReference type="SMART" id="SM00184">
    <property type="entry name" value="RING"/>
    <property type="match status" value="1"/>
</dbReference>
<dbReference type="Pfam" id="PF13445">
    <property type="entry name" value="zf-RING_UBOX"/>
    <property type="match status" value="1"/>
</dbReference>
<dbReference type="SMART" id="SM00449">
    <property type="entry name" value="SPRY"/>
    <property type="match status" value="1"/>
</dbReference>
<dbReference type="Pfam" id="PF00622">
    <property type="entry name" value="SPRY"/>
    <property type="match status" value="1"/>
</dbReference>
<accession>A0A8C6WGP2</accession>
<evidence type="ECO:0000256" key="2">
    <source>
        <dbReference type="ARBA" id="ARBA00022771"/>
    </source>
</evidence>
<dbReference type="InterPro" id="IPR050143">
    <property type="entry name" value="TRIM/RBCC"/>
</dbReference>
<dbReference type="InterPro" id="IPR001870">
    <property type="entry name" value="B30.2/SPRY"/>
</dbReference>
<evidence type="ECO:0000313" key="9">
    <source>
        <dbReference type="Proteomes" id="UP000694523"/>
    </source>
</evidence>
<dbReference type="SMART" id="SM00504">
    <property type="entry name" value="Ubox"/>
    <property type="match status" value="1"/>
</dbReference>
<evidence type="ECO:0000259" key="6">
    <source>
        <dbReference type="PROSITE" id="PS50089"/>
    </source>
</evidence>
<dbReference type="SUPFAM" id="SSF57850">
    <property type="entry name" value="RING/U-box"/>
    <property type="match status" value="1"/>
</dbReference>
<reference evidence="8" key="2">
    <citation type="submission" date="2025-09" db="UniProtKB">
        <authorList>
            <consortium name="Ensembl"/>
        </authorList>
    </citation>
    <scope>IDENTIFICATION</scope>
</reference>
<dbReference type="SUPFAM" id="SSF49899">
    <property type="entry name" value="Concanavalin A-like lectins/glucanases"/>
    <property type="match status" value="1"/>
</dbReference>
<organism evidence="8 9">
    <name type="scientific">Neogobius melanostomus</name>
    <name type="common">round goby</name>
    <dbReference type="NCBI Taxonomy" id="47308"/>
    <lineage>
        <taxon>Eukaryota</taxon>
        <taxon>Metazoa</taxon>
        <taxon>Chordata</taxon>
        <taxon>Craniata</taxon>
        <taxon>Vertebrata</taxon>
        <taxon>Euteleostomi</taxon>
        <taxon>Actinopterygii</taxon>
        <taxon>Neopterygii</taxon>
        <taxon>Teleostei</taxon>
        <taxon>Neoteleostei</taxon>
        <taxon>Acanthomorphata</taxon>
        <taxon>Gobiaria</taxon>
        <taxon>Gobiiformes</taxon>
        <taxon>Gobioidei</taxon>
        <taxon>Gobiidae</taxon>
        <taxon>Benthophilinae</taxon>
        <taxon>Neogobiini</taxon>
        <taxon>Neogobius</taxon>
    </lineage>
</organism>
<dbReference type="PROSITE" id="PS50188">
    <property type="entry name" value="B302_SPRY"/>
    <property type="match status" value="1"/>
</dbReference>
<name>A0A8C6WGP2_9GOBI</name>
<dbReference type="Ensembl" id="ENSNMLT00000006418.1">
    <property type="protein sequence ID" value="ENSNMLP00000005584.1"/>
    <property type="gene ID" value="ENSNMLG00000004117.1"/>
</dbReference>
<keyword evidence="3" id="KW-0862">Zinc</keyword>
<dbReference type="InterPro" id="IPR013083">
    <property type="entry name" value="Znf_RING/FYVE/PHD"/>
</dbReference>
<dbReference type="InterPro" id="IPR001841">
    <property type="entry name" value="Znf_RING"/>
</dbReference>
<evidence type="ECO:0000259" key="7">
    <source>
        <dbReference type="PROSITE" id="PS50188"/>
    </source>
</evidence>
<dbReference type="InterPro" id="IPR017907">
    <property type="entry name" value="Znf_RING_CS"/>
</dbReference>
<dbReference type="InterPro" id="IPR027370">
    <property type="entry name" value="Znf-RING_euk"/>
</dbReference>
<keyword evidence="9" id="KW-1185">Reference proteome</keyword>
<dbReference type="Gene3D" id="3.30.40.10">
    <property type="entry name" value="Zinc/RING finger domain, C3HC4 (zinc finger)"/>
    <property type="match status" value="1"/>
</dbReference>
<keyword evidence="5" id="KW-0175">Coiled coil</keyword>
<dbReference type="Proteomes" id="UP000694523">
    <property type="component" value="Unplaced"/>
</dbReference>